<dbReference type="AlphaFoldDB" id="A0A919FCE2"/>
<reference evidence="1" key="2">
    <citation type="submission" date="2020-09" db="EMBL/GenBank/DDBJ databases">
        <authorList>
            <person name="Sun Q."/>
            <person name="Ohkuma M."/>
        </authorList>
    </citation>
    <scope>NUCLEOTIDE SEQUENCE</scope>
    <source>
        <strain evidence="1">JCM 13306</strain>
    </source>
</reference>
<organism evidence="1 2">
    <name type="scientific">Xanthomonas boreopolis</name>
    <dbReference type="NCBI Taxonomy" id="86183"/>
    <lineage>
        <taxon>Bacteria</taxon>
        <taxon>Pseudomonadati</taxon>
        <taxon>Pseudomonadota</taxon>
        <taxon>Gammaproteobacteria</taxon>
        <taxon>Lysobacterales</taxon>
        <taxon>Lysobacteraceae</taxon>
        <taxon>Xanthomonas</taxon>
    </lineage>
</organism>
<keyword evidence="2" id="KW-1185">Reference proteome</keyword>
<sequence length="117" mass="13004">MDFYGLDRSKALAHCDSLALGRASRDTDSVRTWNRLRPEHIIDLLATASPEARQEARTIAGLMTRAAWRIHMQASTQGKANQLASNVREVGLSVGGRDYRLQLTEGRTLQLERITAA</sequence>
<evidence type="ECO:0000313" key="2">
    <source>
        <dbReference type="Proteomes" id="UP000623958"/>
    </source>
</evidence>
<gene>
    <name evidence="1" type="ORF">GCM10009090_36700</name>
</gene>
<dbReference type="RefSeq" id="WP_140727921.1">
    <property type="nucleotide sequence ID" value="NZ_BNBA01000049.1"/>
</dbReference>
<reference evidence="1" key="1">
    <citation type="journal article" date="2014" name="Int. J. Syst. Evol. Microbiol.">
        <title>Complete genome sequence of Corynebacterium casei LMG S-19264T (=DSM 44701T), isolated from a smear-ripened cheese.</title>
        <authorList>
            <consortium name="US DOE Joint Genome Institute (JGI-PGF)"/>
            <person name="Walter F."/>
            <person name="Albersmeier A."/>
            <person name="Kalinowski J."/>
            <person name="Ruckert C."/>
        </authorList>
    </citation>
    <scope>NUCLEOTIDE SEQUENCE</scope>
    <source>
        <strain evidence="1">JCM 13306</strain>
    </source>
</reference>
<evidence type="ECO:0000313" key="1">
    <source>
        <dbReference type="EMBL" id="GHH60831.1"/>
    </source>
</evidence>
<dbReference type="EMBL" id="BNBA01000049">
    <property type="protein sequence ID" value="GHH60831.1"/>
    <property type="molecule type" value="Genomic_DNA"/>
</dbReference>
<name>A0A919FCE2_9XANT</name>
<dbReference type="Proteomes" id="UP000623958">
    <property type="component" value="Unassembled WGS sequence"/>
</dbReference>
<proteinExistence type="predicted"/>
<protein>
    <submittedName>
        <fullName evidence="1">Uncharacterized protein</fullName>
    </submittedName>
</protein>
<comment type="caution">
    <text evidence="1">The sequence shown here is derived from an EMBL/GenBank/DDBJ whole genome shotgun (WGS) entry which is preliminary data.</text>
</comment>
<accession>A0A919FCE2</accession>